<reference evidence="1 2" key="1">
    <citation type="journal article" date="2019" name="Sci. Rep.">
        <title>Orb-weaving spider Araneus ventricosus genome elucidates the spidroin gene catalogue.</title>
        <authorList>
            <person name="Kono N."/>
            <person name="Nakamura H."/>
            <person name="Ohtoshi R."/>
            <person name="Moran D.A.P."/>
            <person name="Shinohara A."/>
            <person name="Yoshida Y."/>
            <person name="Fujiwara M."/>
            <person name="Mori M."/>
            <person name="Tomita M."/>
            <person name="Arakawa K."/>
        </authorList>
    </citation>
    <scope>NUCLEOTIDE SEQUENCE [LARGE SCALE GENOMIC DNA]</scope>
</reference>
<proteinExistence type="predicted"/>
<comment type="caution">
    <text evidence="1">The sequence shown here is derived from an EMBL/GenBank/DDBJ whole genome shotgun (WGS) entry which is preliminary data.</text>
</comment>
<sequence length="89" mass="9486">MKEVKISALSPQHSPTHLSASGIVSSLIPRRTFSSGPFKTGQFGMIRHELDSTNPGGHLPHLLLKSSLKAHGNGLWSARIIGPPTALIL</sequence>
<evidence type="ECO:0000313" key="2">
    <source>
        <dbReference type="Proteomes" id="UP000499080"/>
    </source>
</evidence>
<gene>
    <name evidence="1" type="ORF">AVEN_198468_1</name>
</gene>
<dbReference type="AlphaFoldDB" id="A0A4Y2ERZ1"/>
<accession>A0A4Y2ERZ1</accession>
<organism evidence="1 2">
    <name type="scientific">Araneus ventricosus</name>
    <name type="common">Orbweaver spider</name>
    <name type="synonym">Epeira ventricosa</name>
    <dbReference type="NCBI Taxonomy" id="182803"/>
    <lineage>
        <taxon>Eukaryota</taxon>
        <taxon>Metazoa</taxon>
        <taxon>Ecdysozoa</taxon>
        <taxon>Arthropoda</taxon>
        <taxon>Chelicerata</taxon>
        <taxon>Arachnida</taxon>
        <taxon>Araneae</taxon>
        <taxon>Araneomorphae</taxon>
        <taxon>Entelegynae</taxon>
        <taxon>Araneoidea</taxon>
        <taxon>Araneidae</taxon>
        <taxon>Araneus</taxon>
    </lineage>
</organism>
<keyword evidence="2" id="KW-1185">Reference proteome</keyword>
<name>A0A4Y2ERZ1_ARAVE</name>
<dbReference type="EMBL" id="BGPR01000688">
    <property type="protein sequence ID" value="GBM31611.1"/>
    <property type="molecule type" value="Genomic_DNA"/>
</dbReference>
<dbReference type="Proteomes" id="UP000499080">
    <property type="component" value="Unassembled WGS sequence"/>
</dbReference>
<protein>
    <submittedName>
        <fullName evidence="1">Uncharacterized protein</fullName>
    </submittedName>
</protein>
<evidence type="ECO:0000313" key="1">
    <source>
        <dbReference type="EMBL" id="GBM31611.1"/>
    </source>
</evidence>